<dbReference type="AlphaFoldDB" id="A0A5S4F1X6"/>
<sequence length="109" mass="11729">MSSFVATITLYQTNGPGLVISRAPDDAWALDVAGDHMAGMFVRDAQAWAGGDWEPCEADHEFQVDLSDELREVATWDAEHGLRLLAEPAAMGFAARDYLGVSSEGNTNA</sequence>
<name>A0A5S4F1X6_9ACTN</name>
<accession>A0A5S4F1X6</accession>
<dbReference type="RefSeq" id="WP_138672010.1">
    <property type="nucleotide sequence ID" value="NZ_VCKY01000204.1"/>
</dbReference>
<keyword evidence="2" id="KW-1185">Reference proteome</keyword>
<dbReference type="Proteomes" id="UP000309128">
    <property type="component" value="Unassembled WGS sequence"/>
</dbReference>
<evidence type="ECO:0000313" key="1">
    <source>
        <dbReference type="EMBL" id="TMR10096.1"/>
    </source>
</evidence>
<reference evidence="1 2" key="1">
    <citation type="submission" date="2019-05" db="EMBL/GenBank/DDBJ databases">
        <title>Draft genome sequence of Nonomuraea turkmeniaca DSM 43926.</title>
        <authorList>
            <person name="Saricaoglu S."/>
            <person name="Isik K."/>
        </authorList>
    </citation>
    <scope>NUCLEOTIDE SEQUENCE [LARGE SCALE GENOMIC DNA]</scope>
    <source>
        <strain evidence="1 2">DSM 43926</strain>
    </source>
</reference>
<evidence type="ECO:0000313" key="2">
    <source>
        <dbReference type="Proteomes" id="UP000309128"/>
    </source>
</evidence>
<dbReference type="EMBL" id="VCKY01000204">
    <property type="protein sequence ID" value="TMR10096.1"/>
    <property type="molecule type" value="Genomic_DNA"/>
</dbReference>
<organism evidence="1 2">
    <name type="scientific">Nonomuraea turkmeniaca</name>
    <dbReference type="NCBI Taxonomy" id="103838"/>
    <lineage>
        <taxon>Bacteria</taxon>
        <taxon>Bacillati</taxon>
        <taxon>Actinomycetota</taxon>
        <taxon>Actinomycetes</taxon>
        <taxon>Streptosporangiales</taxon>
        <taxon>Streptosporangiaceae</taxon>
        <taxon>Nonomuraea</taxon>
    </lineage>
</organism>
<comment type="caution">
    <text evidence="1">The sequence shown here is derived from an EMBL/GenBank/DDBJ whole genome shotgun (WGS) entry which is preliminary data.</text>
</comment>
<protein>
    <submittedName>
        <fullName evidence="1">Uncharacterized protein</fullName>
    </submittedName>
</protein>
<dbReference type="OrthoDB" id="9904905at2"/>
<gene>
    <name evidence="1" type="ORF">ETD86_40950</name>
</gene>
<proteinExistence type="predicted"/>